<organism evidence="1 2">
    <name type="scientific">Naumannella halotolerans</name>
    <dbReference type="NCBI Taxonomy" id="993414"/>
    <lineage>
        <taxon>Bacteria</taxon>
        <taxon>Bacillati</taxon>
        <taxon>Actinomycetota</taxon>
        <taxon>Actinomycetes</taxon>
        <taxon>Propionibacteriales</taxon>
        <taxon>Propionibacteriaceae</taxon>
        <taxon>Naumannella</taxon>
    </lineage>
</organism>
<evidence type="ECO:0000313" key="1">
    <source>
        <dbReference type="EMBL" id="TDT31344.1"/>
    </source>
</evidence>
<dbReference type="Proteomes" id="UP000295371">
    <property type="component" value="Unassembled WGS sequence"/>
</dbReference>
<name>A0A4R7J2M6_9ACTN</name>
<keyword evidence="2" id="KW-1185">Reference proteome</keyword>
<comment type="caution">
    <text evidence="1">The sequence shown here is derived from an EMBL/GenBank/DDBJ whole genome shotgun (WGS) entry which is preliminary data.</text>
</comment>
<sequence>MADTVELVTGATVEGRFGIARGKAKDLAAVGLITVRGKAGSRNLYSLHEVRSVMERPWVQPPHGSAFVVKVNAAGWDPEASSEDKVSMVAGWWPCADPDAYVGRPMLVAHQSFILAAYRITGYETGYGRRRFDLEQPGRESAPFLLSADPVVGRRLPAQRGPISYGLESED</sequence>
<dbReference type="AlphaFoldDB" id="A0A4R7J2M6"/>
<accession>A0A4R7J2M6</accession>
<evidence type="ECO:0000313" key="2">
    <source>
        <dbReference type="Proteomes" id="UP000295371"/>
    </source>
</evidence>
<dbReference type="OrthoDB" id="5197129at2"/>
<gene>
    <name evidence="1" type="ORF">CLV29_2763</name>
</gene>
<dbReference type="RefSeq" id="WP_133755634.1">
    <property type="nucleotide sequence ID" value="NZ_SOAW01000002.1"/>
</dbReference>
<dbReference type="EMBL" id="SOAW01000002">
    <property type="protein sequence ID" value="TDT31344.1"/>
    <property type="molecule type" value="Genomic_DNA"/>
</dbReference>
<reference evidence="1 2" key="1">
    <citation type="submission" date="2019-03" db="EMBL/GenBank/DDBJ databases">
        <title>Genomic Encyclopedia of Archaeal and Bacterial Type Strains, Phase II (KMG-II): from individual species to whole genera.</title>
        <authorList>
            <person name="Goeker M."/>
        </authorList>
    </citation>
    <scope>NUCLEOTIDE SEQUENCE [LARGE SCALE GENOMIC DNA]</scope>
    <source>
        <strain evidence="1 2">DSM 24323</strain>
    </source>
</reference>
<protein>
    <submittedName>
        <fullName evidence="1">Uncharacterized protein</fullName>
    </submittedName>
</protein>
<proteinExistence type="predicted"/>